<dbReference type="GeneID" id="30685098"/>
<sequence>MKMTTANPGYYNSVNKYFGTMMTISLIVGLIVLAFILNRFGGSEVIVTILVLMVLFFCILHYYYTDSSPENLYNENTKKIKKKQQLTDAFDALLNKNNSSIE</sequence>
<keyword evidence="1" id="KW-0472">Membrane</keyword>
<feature type="transmembrane region" description="Helical" evidence="1">
    <location>
        <begin position="45"/>
        <end position="64"/>
    </location>
</feature>
<accession>A0A1L5JH45</accession>
<feature type="transmembrane region" description="Helical" evidence="1">
    <location>
        <begin position="17"/>
        <end position="38"/>
    </location>
</feature>
<keyword evidence="1" id="KW-0812">Transmembrane</keyword>
<proteinExistence type="predicted"/>
<dbReference type="Proteomes" id="UP000204293">
    <property type="component" value="Segment"/>
</dbReference>
<evidence type="ECO:0000256" key="1">
    <source>
        <dbReference type="SAM" id="Phobius"/>
    </source>
</evidence>
<keyword evidence="1" id="KW-1133">Transmembrane helix</keyword>
<dbReference type="Pfam" id="PF05814">
    <property type="entry name" value="Ac76"/>
    <property type="match status" value="1"/>
</dbReference>
<name>A0A1L5JH45_9BBAC</name>
<dbReference type="InterPro" id="IPR036259">
    <property type="entry name" value="MFS_trans_sf"/>
</dbReference>
<reference evidence="2 3" key="1">
    <citation type="submission" date="2016-04" db="EMBL/GenBank/DDBJ databases">
        <title>Sequence analysis of the Plodia interpunctella granulovirus genome: Discovery of an unusual inhibitor-of-apoptosis (IAP) gene.</title>
        <authorList>
            <person name="Harrison R.L."/>
            <person name="Rowley D.L."/>
            <person name="Funk C.J."/>
        </authorList>
    </citation>
    <scope>NUCLEOTIDE SEQUENCE [LARGE SCALE GENOMIC DNA]</scope>
    <source>
        <strain evidence="2">Cambridge</strain>
    </source>
</reference>
<evidence type="ECO:0000313" key="2">
    <source>
        <dbReference type="EMBL" id="APO13976.1"/>
    </source>
</evidence>
<dbReference type="EMBL" id="KX151395">
    <property type="protein sequence ID" value="APO13976.1"/>
    <property type="molecule type" value="Genomic_DNA"/>
</dbReference>
<dbReference type="RefSeq" id="YP_009330226.1">
    <property type="nucleotide sequence ID" value="NC_032255.1"/>
</dbReference>
<dbReference type="SUPFAM" id="SSF103473">
    <property type="entry name" value="MFS general substrate transporter"/>
    <property type="match status" value="1"/>
</dbReference>
<dbReference type="KEGG" id="vg:30685098"/>
<organism evidence="2 3">
    <name type="scientific">Plodia interpunctella granulovirus</name>
    <dbReference type="NCBI Taxonomy" id="262175"/>
    <lineage>
        <taxon>Viruses</taxon>
        <taxon>Viruses incertae sedis</taxon>
        <taxon>Naldaviricetes</taxon>
        <taxon>Lefavirales</taxon>
        <taxon>Baculoviridae</taxon>
        <taxon>Betabaculovirus</taxon>
        <taxon>Betabaculovirus plinterpunctellae</taxon>
    </lineage>
</organism>
<keyword evidence="3" id="KW-1185">Reference proteome</keyword>
<protein>
    <submittedName>
        <fullName evidence="2">ORF94</fullName>
    </submittedName>
</protein>
<dbReference type="InterPro" id="IPR008561">
    <property type="entry name" value="Ac76_baculovir"/>
</dbReference>
<evidence type="ECO:0000313" key="3">
    <source>
        <dbReference type="Proteomes" id="UP000204293"/>
    </source>
</evidence>
<dbReference type="OrthoDB" id="25286at10239"/>